<dbReference type="Proteomes" id="UP000552644">
    <property type="component" value="Unassembled WGS sequence"/>
</dbReference>
<dbReference type="AlphaFoldDB" id="A0A7W7QUI2"/>
<keyword evidence="1" id="KW-1133">Transmembrane helix</keyword>
<evidence type="ECO:0000313" key="3">
    <source>
        <dbReference type="Proteomes" id="UP000552644"/>
    </source>
</evidence>
<dbReference type="RefSeq" id="WP_184723103.1">
    <property type="nucleotide sequence ID" value="NZ_JACHJP010000011.1"/>
</dbReference>
<dbReference type="EMBL" id="JACHJP010000011">
    <property type="protein sequence ID" value="MBB4919955.1"/>
    <property type="molecule type" value="Genomic_DNA"/>
</dbReference>
<comment type="caution">
    <text evidence="2">The sequence shown here is derived from an EMBL/GenBank/DDBJ whole genome shotgun (WGS) entry which is preliminary data.</text>
</comment>
<feature type="transmembrane region" description="Helical" evidence="1">
    <location>
        <begin position="144"/>
        <end position="162"/>
    </location>
</feature>
<accession>A0A7W7QUI2</accession>
<evidence type="ECO:0000256" key="1">
    <source>
        <dbReference type="SAM" id="Phobius"/>
    </source>
</evidence>
<reference evidence="2 3" key="1">
    <citation type="submission" date="2020-08" db="EMBL/GenBank/DDBJ databases">
        <title>Genomic Encyclopedia of Type Strains, Phase III (KMG-III): the genomes of soil and plant-associated and newly described type strains.</title>
        <authorList>
            <person name="Whitman W."/>
        </authorList>
    </citation>
    <scope>NUCLEOTIDE SEQUENCE [LARGE SCALE GENOMIC DNA]</scope>
    <source>
        <strain evidence="2 3">CECT 8840</strain>
    </source>
</reference>
<protein>
    <submittedName>
        <fullName evidence="2">Uncharacterized protein</fullName>
    </submittedName>
</protein>
<name>A0A7W7QUI2_9ACTN</name>
<organism evidence="2 3">
    <name type="scientific">Streptosporangium saharense</name>
    <dbReference type="NCBI Taxonomy" id="1706840"/>
    <lineage>
        <taxon>Bacteria</taxon>
        <taxon>Bacillati</taxon>
        <taxon>Actinomycetota</taxon>
        <taxon>Actinomycetes</taxon>
        <taxon>Streptosporangiales</taxon>
        <taxon>Streptosporangiaceae</taxon>
        <taxon>Streptosporangium</taxon>
    </lineage>
</organism>
<evidence type="ECO:0000313" key="2">
    <source>
        <dbReference type="EMBL" id="MBB4919955.1"/>
    </source>
</evidence>
<keyword evidence="1" id="KW-0472">Membrane</keyword>
<sequence>MDDPDEERALRALGTALDANAPVIRHRLRRFPEGTPFLRLRLPGASDAALFLDGRQWIYLSEPGRGTPVTEFAAGQLDDDPEVVVERLMSVMGRSRGRGWTPGRLLRALVFGIGAAALVCVLSGLVMAILVGGSGYVSEASTRGVYVLAVLFGLIAGVWVGVRRWRRLP</sequence>
<keyword evidence="1" id="KW-0812">Transmembrane</keyword>
<gene>
    <name evidence="2" type="ORF">FHS44_007099</name>
</gene>
<proteinExistence type="predicted"/>
<keyword evidence="3" id="KW-1185">Reference proteome</keyword>
<feature type="transmembrane region" description="Helical" evidence="1">
    <location>
        <begin position="105"/>
        <end position="132"/>
    </location>
</feature>